<gene>
    <name evidence="1" type="ORF">WCD74_15430</name>
</gene>
<protein>
    <submittedName>
        <fullName evidence="1">Crosslink repair DNA glycosylase YcaQ family protein</fullName>
    </submittedName>
</protein>
<comment type="caution">
    <text evidence="1">The sequence shown here is derived from an EMBL/GenBank/DDBJ whole genome shotgun (WGS) entry which is preliminary data.</text>
</comment>
<sequence>MSEVPVVPWSQALARRQHRHFLAGGPDGSAASPVEVAARLLGVQAQVTSSAEQAVAVRGPAPATVRAGLADGSLVRTWAARGTLHLLDTAAAPALLALLAAARSWEKGAWQREFATADEVARLAELVVDVLADTTPTRDELVAAFAAHVPATLAARLSSGWGTVLKPLAWQGLLVNGPPRGSRPTFAAPPWSGLPDADTAARSVVPAYLDAHGPASPETFDAWLLRGATPRRTLRRWFAELTEEGLITPVAMHPDDDPADVTTLHARTADLDELVSPPEVVTDVRLLPAFDQWVLGPGTKDPHVLHPEHRAWVSRTAGWITPVVIRRGRVVGTWSGDDAADVELFAGEPDLPADALAAERERWRSVLGR</sequence>
<evidence type="ECO:0000313" key="2">
    <source>
        <dbReference type="Proteomes" id="UP001385809"/>
    </source>
</evidence>
<accession>A0ABU8MPC1</accession>
<dbReference type="RefSeq" id="WP_337695747.1">
    <property type="nucleotide sequence ID" value="NZ_JBBEGN010000007.1"/>
</dbReference>
<dbReference type="PANTHER" id="PTHR38479">
    <property type="entry name" value="LMO0824 PROTEIN"/>
    <property type="match status" value="1"/>
</dbReference>
<name>A0ABU8MPC1_9PSEU</name>
<dbReference type="EMBL" id="JBBEGN010000007">
    <property type="protein sequence ID" value="MEJ2869165.1"/>
    <property type="molecule type" value="Genomic_DNA"/>
</dbReference>
<keyword evidence="2" id="KW-1185">Reference proteome</keyword>
<evidence type="ECO:0000313" key="1">
    <source>
        <dbReference type="EMBL" id="MEJ2869165.1"/>
    </source>
</evidence>
<dbReference type="PANTHER" id="PTHR38479:SF2">
    <property type="entry name" value="WINGED HELIX DNA-BINDING DOMAIN-CONTAINING PROTEIN"/>
    <property type="match status" value="1"/>
</dbReference>
<dbReference type="Pfam" id="PF06224">
    <property type="entry name" value="AlkZ-like"/>
    <property type="match status" value="1"/>
</dbReference>
<dbReference type="Proteomes" id="UP001385809">
    <property type="component" value="Unassembled WGS sequence"/>
</dbReference>
<proteinExistence type="predicted"/>
<organism evidence="1 2">
    <name type="scientific">Actinomycetospora aurantiaca</name>
    <dbReference type="NCBI Taxonomy" id="3129233"/>
    <lineage>
        <taxon>Bacteria</taxon>
        <taxon>Bacillati</taxon>
        <taxon>Actinomycetota</taxon>
        <taxon>Actinomycetes</taxon>
        <taxon>Pseudonocardiales</taxon>
        <taxon>Pseudonocardiaceae</taxon>
        <taxon>Actinomycetospora</taxon>
    </lineage>
</organism>
<dbReference type="InterPro" id="IPR009351">
    <property type="entry name" value="AlkZ-like"/>
</dbReference>
<reference evidence="1 2" key="1">
    <citation type="submission" date="2024-03" db="EMBL/GenBank/DDBJ databases">
        <title>Actinomycetospora sp. OC33-EN08, a novel actinomycete isolated from wild orchid (Aerides multiflora).</title>
        <authorList>
            <person name="Suriyachadkun C."/>
        </authorList>
    </citation>
    <scope>NUCLEOTIDE SEQUENCE [LARGE SCALE GENOMIC DNA]</scope>
    <source>
        <strain evidence="1 2">OC33-EN08</strain>
    </source>
</reference>